<dbReference type="HOGENOM" id="CLU_985523_0_0_1"/>
<evidence type="ECO:0000259" key="7">
    <source>
        <dbReference type="Pfam" id="PF04719"/>
    </source>
</evidence>
<dbReference type="AlphaFoldDB" id="L1IZU4"/>
<feature type="compositionally biased region" description="Acidic residues" evidence="6">
    <location>
        <begin position="142"/>
        <end position="155"/>
    </location>
</feature>
<evidence type="ECO:0000313" key="10">
    <source>
        <dbReference type="Proteomes" id="UP000011087"/>
    </source>
</evidence>
<dbReference type="STRING" id="905079.L1IZU4"/>
<organism evidence="8">
    <name type="scientific">Guillardia theta (strain CCMP2712)</name>
    <name type="common">Cryptophyte</name>
    <dbReference type="NCBI Taxonomy" id="905079"/>
    <lineage>
        <taxon>Eukaryota</taxon>
        <taxon>Cryptophyceae</taxon>
        <taxon>Pyrenomonadales</taxon>
        <taxon>Geminigeraceae</taxon>
        <taxon>Guillardia</taxon>
    </lineage>
</organism>
<keyword evidence="10" id="KW-1185">Reference proteome</keyword>
<feature type="non-terminal residue" evidence="8">
    <location>
        <position position="1"/>
    </location>
</feature>
<dbReference type="PANTHER" id="PTHR13218">
    <property type="entry name" value="TRANSCRIPTION INITIATION FACTOR TFIID SUBUNIT 11-RELATED"/>
    <property type="match status" value="1"/>
</dbReference>
<feature type="compositionally biased region" description="Basic and acidic residues" evidence="6">
    <location>
        <begin position="56"/>
        <end position="74"/>
    </location>
</feature>
<accession>L1IZU4</accession>
<feature type="compositionally biased region" description="Basic residues" evidence="6">
    <location>
        <begin position="85"/>
        <end position="94"/>
    </location>
</feature>
<dbReference type="KEGG" id="gtt:GUITHDRAFT_164356"/>
<feature type="region of interest" description="Disordered" evidence="6">
    <location>
        <begin position="1"/>
        <end position="155"/>
    </location>
</feature>
<dbReference type="PANTHER" id="PTHR13218:SF8">
    <property type="entry name" value="TRANSCRIPTION INITIATION FACTOR TFIID SUBUNIT 11"/>
    <property type="match status" value="1"/>
</dbReference>
<dbReference type="GO" id="GO:0005669">
    <property type="term" value="C:transcription factor TFIID complex"/>
    <property type="evidence" value="ECO:0007669"/>
    <property type="project" value="InterPro"/>
</dbReference>
<keyword evidence="3" id="KW-0805">Transcription regulation</keyword>
<evidence type="ECO:0000256" key="1">
    <source>
        <dbReference type="ARBA" id="ARBA00004123"/>
    </source>
</evidence>
<evidence type="ECO:0000313" key="8">
    <source>
        <dbReference type="EMBL" id="EKX41434.1"/>
    </source>
</evidence>
<reference evidence="9" key="3">
    <citation type="submission" date="2015-06" db="UniProtKB">
        <authorList>
            <consortium name="EnsemblProtists"/>
        </authorList>
    </citation>
    <scope>IDENTIFICATION</scope>
</reference>
<dbReference type="GO" id="GO:0046982">
    <property type="term" value="F:protein heterodimerization activity"/>
    <property type="evidence" value="ECO:0007669"/>
    <property type="project" value="InterPro"/>
</dbReference>
<evidence type="ECO:0000256" key="2">
    <source>
        <dbReference type="ARBA" id="ARBA00009788"/>
    </source>
</evidence>
<dbReference type="SUPFAM" id="SSF47113">
    <property type="entry name" value="Histone-fold"/>
    <property type="match status" value="1"/>
</dbReference>
<keyword evidence="4" id="KW-0804">Transcription</keyword>
<reference evidence="10" key="2">
    <citation type="submission" date="2012-11" db="EMBL/GenBank/DDBJ databases">
        <authorList>
            <person name="Kuo A."/>
            <person name="Curtis B.A."/>
            <person name="Tanifuji G."/>
            <person name="Burki F."/>
            <person name="Gruber A."/>
            <person name="Irimia M."/>
            <person name="Maruyama S."/>
            <person name="Arias M.C."/>
            <person name="Ball S.G."/>
            <person name="Gile G.H."/>
            <person name="Hirakawa Y."/>
            <person name="Hopkins J.F."/>
            <person name="Rensing S.A."/>
            <person name="Schmutz J."/>
            <person name="Symeonidi A."/>
            <person name="Elias M."/>
            <person name="Eveleigh R.J."/>
            <person name="Herman E.K."/>
            <person name="Klute M.J."/>
            <person name="Nakayama T."/>
            <person name="Obornik M."/>
            <person name="Reyes-Prieto A."/>
            <person name="Armbrust E.V."/>
            <person name="Aves S.J."/>
            <person name="Beiko R.G."/>
            <person name="Coutinho P."/>
            <person name="Dacks J.B."/>
            <person name="Durnford D.G."/>
            <person name="Fast N.M."/>
            <person name="Green B.R."/>
            <person name="Grisdale C."/>
            <person name="Hempe F."/>
            <person name="Henrissat B."/>
            <person name="Hoppner M.P."/>
            <person name="Ishida K.-I."/>
            <person name="Kim E."/>
            <person name="Koreny L."/>
            <person name="Kroth P.G."/>
            <person name="Liu Y."/>
            <person name="Malik S.-B."/>
            <person name="Maier U.G."/>
            <person name="McRose D."/>
            <person name="Mock T."/>
            <person name="Neilson J.A."/>
            <person name="Onodera N.T."/>
            <person name="Poole A.M."/>
            <person name="Pritham E.J."/>
            <person name="Richards T.A."/>
            <person name="Rocap G."/>
            <person name="Roy S.W."/>
            <person name="Sarai C."/>
            <person name="Schaack S."/>
            <person name="Shirato S."/>
            <person name="Slamovits C.H."/>
            <person name="Spencer D.F."/>
            <person name="Suzuki S."/>
            <person name="Worden A.Z."/>
            <person name="Zauner S."/>
            <person name="Barry K."/>
            <person name="Bell C."/>
            <person name="Bharti A.K."/>
            <person name="Crow J.A."/>
            <person name="Grimwood J."/>
            <person name="Kramer R."/>
            <person name="Lindquist E."/>
            <person name="Lucas S."/>
            <person name="Salamov A."/>
            <person name="McFadden G.I."/>
            <person name="Lane C.E."/>
            <person name="Keeling P.J."/>
            <person name="Gray M.W."/>
            <person name="Grigoriev I.V."/>
            <person name="Archibald J.M."/>
        </authorList>
    </citation>
    <scope>NUCLEOTIDE SEQUENCE</scope>
    <source>
        <strain evidence="10">CCMP2712</strain>
    </source>
</reference>
<sequence length="283" mass="31408">MADEEDVDVDEDMVKQSLPTFSSNLQSFQGTGSSHSSDIRSIAVSSHSNKPQPSPEKSKKSKRDDVSESVKENESVSGEGGKPQPPKKKSKKKKPSGEKKQDGAETSSKSPSKKDSGVDKDKDDLDLDKKDLEASEKKDVDGELSDDEDPEDAETALDEKFKEAQKARESMLLKTASEEDWKRYTAMRQSKFNDNVIKSMISQISEIPAGNIRKPVLFTMAGIAKIFVGEIIDTARVVRQEWGECQDGAEPLQPSTYRRHIEECFLKARSPNQESLVHASIDK</sequence>
<comment type="subcellular location">
    <subcellularLocation>
        <location evidence="1">Nucleus</location>
    </subcellularLocation>
</comment>
<evidence type="ECO:0000256" key="5">
    <source>
        <dbReference type="ARBA" id="ARBA00023242"/>
    </source>
</evidence>
<protein>
    <recommendedName>
        <fullName evidence="7">TAFII28-like protein domain-containing protein</fullName>
    </recommendedName>
</protein>
<dbReference type="Proteomes" id="UP000011087">
    <property type="component" value="Unassembled WGS sequence"/>
</dbReference>
<dbReference type="InterPro" id="IPR045127">
    <property type="entry name" value="TAF11-like"/>
</dbReference>
<dbReference type="EnsemblProtists" id="EKX41434">
    <property type="protein sequence ID" value="EKX41434"/>
    <property type="gene ID" value="GUITHDRAFT_164356"/>
</dbReference>
<dbReference type="CDD" id="cd08048">
    <property type="entry name" value="HFD_TAF11"/>
    <property type="match status" value="1"/>
</dbReference>
<keyword evidence="5" id="KW-0539">Nucleus</keyword>
<gene>
    <name evidence="8" type="ORF">GUITHDRAFT_164356</name>
</gene>
<dbReference type="OrthoDB" id="28335at2759"/>
<dbReference type="EMBL" id="JH993023">
    <property type="protein sequence ID" value="EKX41434.1"/>
    <property type="molecule type" value="Genomic_DNA"/>
</dbReference>
<feature type="compositionally biased region" description="Polar residues" evidence="6">
    <location>
        <begin position="17"/>
        <end position="36"/>
    </location>
</feature>
<dbReference type="eggNOG" id="KOG3219">
    <property type="taxonomic scope" value="Eukaryota"/>
</dbReference>
<name>L1IZU4_GUITC</name>
<evidence type="ECO:0000256" key="6">
    <source>
        <dbReference type="SAM" id="MobiDB-lite"/>
    </source>
</evidence>
<dbReference type="GeneID" id="17298106"/>
<reference evidence="8 10" key="1">
    <citation type="journal article" date="2012" name="Nature">
        <title>Algal genomes reveal evolutionary mosaicism and the fate of nucleomorphs.</title>
        <authorList>
            <consortium name="DOE Joint Genome Institute"/>
            <person name="Curtis B.A."/>
            <person name="Tanifuji G."/>
            <person name="Burki F."/>
            <person name="Gruber A."/>
            <person name="Irimia M."/>
            <person name="Maruyama S."/>
            <person name="Arias M.C."/>
            <person name="Ball S.G."/>
            <person name="Gile G.H."/>
            <person name="Hirakawa Y."/>
            <person name="Hopkins J.F."/>
            <person name="Kuo A."/>
            <person name="Rensing S.A."/>
            <person name="Schmutz J."/>
            <person name="Symeonidi A."/>
            <person name="Elias M."/>
            <person name="Eveleigh R.J."/>
            <person name="Herman E.K."/>
            <person name="Klute M.J."/>
            <person name="Nakayama T."/>
            <person name="Obornik M."/>
            <person name="Reyes-Prieto A."/>
            <person name="Armbrust E.V."/>
            <person name="Aves S.J."/>
            <person name="Beiko R.G."/>
            <person name="Coutinho P."/>
            <person name="Dacks J.B."/>
            <person name="Durnford D.G."/>
            <person name="Fast N.M."/>
            <person name="Green B.R."/>
            <person name="Grisdale C.J."/>
            <person name="Hempel F."/>
            <person name="Henrissat B."/>
            <person name="Hoppner M.P."/>
            <person name="Ishida K."/>
            <person name="Kim E."/>
            <person name="Koreny L."/>
            <person name="Kroth P.G."/>
            <person name="Liu Y."/>
            <person name="Malik S.B."/>
            <person name="Maier U.G."/>
            <person name="McRose D."/>
            <person name="Mock T."/>
            <person name="Neilson J.A."/>
            <person name="Onodera N.T."/>
            <person name="Poole A.M."/>
            <person name="Pritham E.J."/>
            <person name="Richards T.A."/>
            <person name="Rocap G."/>
            <person name="Roy S.W."/>
            <person name="Sarai C."/>
            <person name="Schaack S."/>
            <person name="Shirato S."/>
            <person name="Slamovits C.H."/>
            <person name="Spencer D.F."/>
            <person name="Suzuki S."/>
            <person name="Worden A.Z."/>
            <person name="Zauner S."/>
            <person name="Barry K."/>
            <person name="Bell C."/>
            <person name="Bharti A.K."/>
            <person name="Crow J.A."/>
            <person name="Grimwood J."/>
            <person name="Kramer R."/>
            <person name="Lindquist E."/>
            <person name="Lucas S."/>
            <person name="Salamov A."/>
            <person name="McFadden G.I."/>
            <person name="Lane C.E."/>
            <person name="Keeling P.J."/>
            <person name="Gray M.W."/>
            <person name="Grigoriev I.V."/>
            <person name="Archibald J.M."/>
        </authorList>
    </citation>
    <scope>NUCLEOTIDE SEQUENCE</scope>
    <source>
        <strain evidence="8 10">CCMP2712</strain>
    </source>
</reference>
<dbReference type="GO" id="GO:0051123">
    <property type="term" value="P:RNA polymerase II preinitiation complex assembly"/>
    <property type="evidence" value="ECO:0007669"/>
    <property type="project" value="InterPro"/>
</dbReference>
<evidence type="ECO:0000256" key="4">
    <source>
        <dbReference type="ARBA" id="ARBA00023163"/>
    </source>
</evidence>
<dbReference type="Pfam" id="PF04719">
    <property type="entry name" value="TAFII28"/>
    <property type="match status" value="1"/>
</dbReference>
<dbReference type="RefSeq" id="XP_005828414.1">
    <property type="nucleotide sequence ID" value="XM_005828357.1"/>
</dbReference>
<comment type="similarity">
    <text evidence="2">Belongs to the TAF11 family.</text>
</comment>
<proteinExistence type="inferred from homology"/>
<feature type="compositionally biased region" description="Acidic residues" evidence="6">
    <location>
        <begin position="1"/>
        <end position="11"/>
    </location>
</feature>
<dbReference type="InterPro" id="IPR006809">
    <property type="entry name" value="TAFII28_dom"/>
</dbReference>
<evidence type="ECO:0000256" key="3">
    <source>
        <dbReference type="ARBA" id="ARBA00023015"/>
    </source>
</evidence>
<feature type="domain" description="TAFII28-like protein" evidence="7">
    <location>
        <begin position="172"/>
        <end position="260"/>
    </location>
</feature>
<dbReference type="InterPro" id="IPR009072">
    <property type="entry name" value="Histone-fold"/>
</dbReference>
<dbReference type="PaxDb" id="55529-EKX41434"/>
<dbReference type="OMA" id="IHECSAT"/>
<evidence type="ECO:0000313" key="9">
    <source>
        <dbReference type="EnsemblProtists" id="EKX41434"/>
    </source>
</evidence>
<dbReference type="GO" id="GO:0016251">
    <property type="term" value="F:RNA polymerase II general transcription initiation factor activity"/>
    <property type="evidence" value="ECO:0007669"/>
    <property type="project" value="TreeGrafter"/>
</dbReference>
<feature type="compositionally biased region" description="Basic and acidic residues" evidence="6">
    <location>
        <begin position="112"/>
        <end position="141"/>
    </location>
</feature>
<dbReference type="Gene3D" id="1.10.20.10">
    <property type="entry name" value="Histone, subunit A"/>
    <property type="match status" value="1"/>
</dbReference>